<organism evidence="3 4">
    <name type="scientific">Symbiodinium pilosum</name>
    <name type="common">Dinoflagellate</name>
    <dbReference type="NCBI Taxonomy" id="2952"/>
    <lineage>
        <taxon>Eukaryota</taxon>
        <taxon>Sar</taxon>
        <taxon>Alveolata</taxon>
        <taxon>Dinophyceae</taxon>
        <taxon>Suessiales</taxon>
        <taxon>Symbiodiniaceae</taxon>
        <taxon>Symbiodinium</taxon>
    </lineage>
</organism>
<keyword evidence="4" id="KW-1185">Reference proteome</keyword>
<comment type="caution">
    <text evidence="3">The sequence shown here is derived from an EMBL/GenBank/DDBJ whole genome shotgun (WGS) entry which is preliminary data.</text>
</comment>
<evidence type="ECO:0000313" key="3">
    <source>
        <dbReference type="EMBL" id="CAE7219821.1"/>
    </source>
</evidence>
<reference evidence="3" key="1">
    <citation type="submission" date="2021-02" db="EMBL/GenBank/DDBJ databases">
        <authorList>
            <person name="Dougan E. K."/>
            <person name="Rhodes N."/>
            <person name="Thang M."/>
            <person name="Chan C."/>
        </authorList>
    </citation>
    <scope>NUCLEOTIDE SEQUENCE</scope>
</reference>
<protein>
    <submittedName>
        <fullName evidence="3">Uncharacterized protein</fullName>
    </submittedName>
</protein>
<feature type="signal peptide" evidence="2">
    <location>
        <begin position="1"/>
        <end position="23"/>
    </location>
</feature>
<proteinExistence type="predicted"/>
<evidence type="ECO:0000256" key="1">
    <source>
        <dbReference type="SAM" id="Coils"/>
    </source>
</evidence>
<name>A0A812K3M4_SYMPI</name>
<feature type="chain" id="PRO_5032680674" evidence="2">
    <location>
        <begin position="24"/>
        <end position="113"/>
    </location>
</feature>
<feature type="non-terminal residue" evidence="3">
    <location>
        <position position="113"/>
    </location>
</feature>
<keyword evidence="1" id="KW-0175">Coiled coil</keyword>
<gene>
    <name evidence="3" type="ORF">SPIL2461_LOCUS2846</name>
</gene>
<keyword evidence="2" id="KW-0732">Signal</keyword>
<sequence length="113" mass="12306">AADGMKMVPKVVLVVLGILGCNARHQAPAGKAVELLEELWQQGQAELNDEAVRYEKLKQWCTDTATSKESEIQEGQDKEERASAVVERTEAAAAAAQQDIEELLATVAKLDEE</sequence>
<dbReference type="EMBL" id="CAJNIZ010003202">
    <property type="protein sequence ID" value="CAE7219821.1"/>
    <property type="molecule type" value="Genomic_DNA"/>
</dbReference>
<evidence type="ECO:0000313" key="4">
    <source>
        <dbReference type="Proteomes" id="UP000649617"/>
    </source>
</evidence>
<feature type="non-terminal residue" evidence="3">
    <location>
        <position position="1"/>
    </location>
</feature>
<accession>A0A812K3M4</accession>
<evidence type="ECO:0000256" key="2">
    <source>
        <dbReference type="SAM" id="SignalP"/>
    </source>
</evidence>
<dbReference type="AlphaFoldDB" id="A0A812K3M4"/>
<feature type="coiled-coil region" evidence="1">
    <location>
        <begin position="86"/>
        <end position="113"/>
    </location>
</feature>
<dbReference type="Proteomes" id="UP000649617">
    <property type="component" value="Unassembled WGS sequence"/>
</dbReference>
<dbReference type="OrthoDB" id="10548575at2759"/>